<dbReference type="Gene3D" id="2.60.40.10">
    <property type="entry name" value="Immunoglobulins"/>
    <property type="match status" value="4"/>
</dbReference>
<keyword evidence="6 11" id="KW-1133">Transmembrane helix</keyword>
<keyword evidence="7 11" id="KW-0472">Membrane</keyword>
<evidence type="ECO:0008006" key="16">
    <source>
        <dbReference type="Google" id="ProtNLM"/>
    </source>
</evidence>
<feature type="domain" description="Fibronectin type-III" evidence="13">
    <location>
        <begin position="315"/>
        <end position="412"/>
    </location>
</feature>
<dbReference type="SUPFAM" id="SSF49265">
    <property type="entry name" value="Fibronectin type III"/>
    <property type="match status" value="2"/>
</dbReference>
<dbReference type="PhylomeDB" id="T1IUI6"/>
<evidence type="ECO:0000256" key="4">
    <source>
        <dbReference type="ARBA" id="ARBA00022737"/>
    </source>
</evidence>
<feature type="transmembrane region" description="Helical" evidence="11">
    <location>
        <begin position="434"/>
        <end position="455"/>
    </location>
</feature>
<dbReference type="PROSITE" id="PS50853">
    <property type="entry name" value="FN3"/>
    <property type="match status" value="3"/>
</dbReference>
<dbReference type="STRING" id="126957.T1IUI6"/>
<dbReference type="PANTHER" id="PTHR13817">
    <property type="entry name" value="TITIN"/>
    <property type="match status" value="1"/>
</dbReference>
<dbReference type="InterPro" id="IPR050964">
    <property type="entry name" value="Striated_Muscle_Regulatory"/>
</dbReference>
<feature type="domain" description="Fibronectin type-III" evidence="13">
    <location>
        <begin position="11"/>
        <end position="131"/>
    </location>
</feature>
<protein>
    <recommendedName>
        <fullName evidence="16">Down syndrome cell adhesion molecule-like protein Dscam2</fullName>
    </recommendedName>
</protein>
<comment type="subcellular location">
    <subcellularLocation>
        <location evidence="1">Membrane</location>
        <topology evidence="1">Single-pass membrane protein</topology>
    </subcellularLocation>
</comment>
<keyword evidence="2 11" id="KW-0812">Transmembrane</keyword>
<dbReference type="SUPFAM" id="SSF48726">
    <property type="entry name" value="Immunoglobulin"/>
    <property type="match status" value="1"/>
</dbReference>
<reference evidence="15" key="1">
    <citation type="submission" date="2011-05" db="EMBL/GenBank/DDBJ databases">
        <authorList>
            <person name="Richards S.R."/>
            <person name="Qu J."/>
            <person name="Jiang H."/>
            <person name="Jhangiani S.N."/>
            <person name="Agravi P."/>
            <person name="Goodspeed R."/>
            <person name="Gross S."/>
            <person name="Mandapat C."/>
            <person name="Jackson L."/>
            <person name="Mathew T."/>
            <person name="Pu L."/>
            <person name="Thornton R."/>
            <person name="Saada N."/>
            <person name="Wilczek-Boney K.B."/>
            <person name="Lee S."/>
            <person name="Kovar C."/>
            <person name="Wu Y."/>
            <person name="Scherer S.E."/>
            <person name="Worley K.C."/>
            <person name="Muzny D.M."/>
            <person name="Gibbs R."/>
        </authorList>
    </citation>
    <scope>NUCLEOTIDE SEQUENCE</scope>
    <source>
        <strain evidence="15">Brora</strain>
    </source>
</reference>
<keyword evidence="8" id="KW-1015">Disulfide bond</keyword>
<sequence>MVLFSPSVPDAPAQIKAALTSQESILVVWKAPLRPNGIITKYTLYMRTLHETKEWMERERAIDRCNRINCFSCPYTKETTKHTVLAGQGLNYEATNLKLGRRFDFWVTASTTVGEGQSTRVVSQTTGTKVAAQIVSFNDHVILPWKNDVTLPCKAVGAPAPDKEWLMQQTPLQTNERIRLQDDGSLFISTIQRSDAGNYSCRVQNVYGKDEITYNLVVLAPPLTPALFLSATSLTSIQVKWRSSDDGGSLIRSYNLHYKRNYGEWEEVKVDAGTDTYTLENLWCGTRYQIYLVSSNKIGASESSGILTAKTKGLAPEIPSKDKLLHENSTYIVLNLDAWTSGGCPILYFVVEYKEKEKDTWTLVSNNVKAIQDRFSILDLKPGTWYNLRVTAHNSAGSAVAQYDFFTLTSYGAATVPPMMASDQESSLSSKHKIGISIITSVLILVAAIIMVCCCRRIYRHRQQELHQEKPGENKQLQNAKFQVISQDGKPTHVEGTFPFLLTNSNEAGVRSYGSEKVSKNNPTVLQQQQDNNACPYASFRIPGYRKQEMMPQAASQYHTYSRNSLSDCKQPHSQKSPLYTKVQKQLLQHAQGMPLEQQEGKFLFLNATKVLLNYVTPGSESDLSDTEVVQYSDSFGQRQEHKPAIQMRLEHRVPDLLYHRPGSTSTDTSPDSERQSFQRPGRTRNRLKYPKPNLVAGNRSSSPESADEGTPFNFNRHMDPIHYSDAHQMDLNPSPQGYLDGGWALSSDLKCNKYNGPPLDRDEATLLVRRFQSNPSNTPLMHSHELAQDYTIAV</sequence>
<reference evidence="14" key="2">
    <citation type="submission" date="2015-02" db="UniProtKB">
        <authorList>
            <consortium name="EnsemblMetazoa"/>
        </authorList>
    </citation>
    <scope>IDENTIFICATION</scope>
</reference>
<keyword evidence="3" id="KW-0732">Signal</keyword>
<evidence type="ECO:0000256" key="2">
    <source>
        <dbReference type="ARBA" id="ARBA00022692"/>
    </source>
</evidence>
<dbReference type="SMART" id="SM00409">
    <property type="entry name" value="IG"/>
    <property type="match status" value="1"/>
</dbReference>
<name>T1IUI6_STRMM</name>
<feature type="region of interest" description="Disordered" evidence="10">
    <location>
        <begin position="654"/>
        <end position="717"/>
    </location>
</feature>
<evidence type="ECO:0000256" key="9">
    <source>
        <dbReference type="ARBA" id="ARBA00023319"/>
    </source>
</evidence>
<evidence type="ECO:0000313" key="15">
    <source>
        <dbReference type="Proteomes" id="UP000014500"/>
    </source>
</evidence>
<dbReference type="GO" id="GO:0007155">
    <property type="term" value="P:cell adhesion"/>
    <property type="evidence" value="ECO:0007669"/>
    <property type="project" value="UniProtKB-KW"/>
</dbReference>
<dbReference type="SMART" id="SM00060">
    <property type="entry name" value="FN3"/>
    <property type="match status" value="3"/>
</dbReference>
<dbReference type="PANTHER" id="PTHR13817:SF73">
    <property type="entry name" value="FIBRONECTIN TYPE-III DOMAIN-CONTAINING PROTEIN"/>
    <property type="match status" value="1"/>
</dbReference>
<evidence type="ECO:0000256" key="11">
    <source>
        <dbReference type="SAM" id="Phobius"/>
    </source>
</evidence>
<evidence type="ECO:0000256" key="1">
    <source>
        <dbReference type="ARBA" id="ARBA00004167"/>
    </source>
</evidence>
<dbReference type="PROSITE" id="PS50835">
    <property type="entry name" value="IG_LIKE"/>
    <property type="match status" value="1"/>
</dbReference>
<dbReference type="SMART" id="SM00408">
    <property type="entry name" value="IGc2"/>
    <property type="match status" value="1"/>
</dbReference>
<evidence type="ECO:0000313" key="14">
    <source>
        <dbReference type="EnsemblMetazoa" id="SMAR004812-PA"/>
    </source>
</evidence>
<dbReference type="GO" id="GO:0030154">
    <property type="term" value="P:cell differentiation"/>
    <property type="evidence" value="ECO:0007669"/>
    <property type="project" value="UniProtKB-ARBA"/>
</dbReference>
<proteinExistence type="predicted"/>
<evidence type="ECO:0000259" key="13">
    <source>
        <dbReference type="PROSITE" id="PS50853"/>
    </source>
</evidence>
<dbReference type="Pfam" id="PF07679">
    <property type="entry name" value="I-set"/>
    <property type="match status" value="1"/>
</dbReference>
<feature type="domain" description="Fibronectin type-III" evidence="13">
    <location>
        <begin position="221"/>
        <end position="314"/>
    </location>
</feature>
<dbReference type="HOGENOM" id="CLU_353489_0_0_1"/>
<keyword evidence="9" id="KW-0393">Immunoglobulin domain</keyword>
<evidence type="ECO:0000256" key="5">
    <source>
        <dbReference type="ARBA" id="ARBA00022889"/>
    </source>
</evidence>
<dbReference type="EnsemblMetazoa" id="SMAR004812-RA">
    <property type="protein sequence ID" value="SMAR004812-PA"/>
    <property type="gene ID" value="SMAR004812"/>
</dbReference>
<dbReference type="GO" id="GO:0009653">
    <property type="term" value="P:anatomical structure morphogenesis"/>
    <property type="evidence" value="ECO:0007669"/>
    <property type="project" value="UniProtKB-ARBA"/>
</dbReference>
<evidence type="ECO:0000259" key="12">
    <source>
        <dbReference type="PROSITE" id="PS50835"/>
    </source>
</evidence>
<dbReference type="InterPro" id="IPR013783">
    <property type="entry name" value="Ig-like_fold"/>
</dbReference>
<dbReference type="InterPro" id="IPR013098">
    <property type="entry name" value="Ig_I-set"/>
</dbReference>
<keyword evidence="5" id="KW-0130">Cell adhesion</keyword>
<evidence type="ECO:0000256" key="10">
    <source>
        <dbReference type="SAM" id="MobiDB-lite"/>
    </source>
</evidence>
<evidence type="ECO:0000256" key="3">
    <source>
        <dbReference type="ARBA" id="ARBA00022729"/>
    </source>
</evidence>
<dbReference type="AlphaFoldDB" id="T1IUI6"/>
<evidence type="ECO:0000256" key="6">
    <source>
        <dbReference type="ARBA" id="ARBA00022989"/>
    </source>
</evidence>
<dbReference type="InterPro" id="IPR003598">
    <property type="entry name" value="Ig_sub2"/>
</dbReference>
<dbReference type="InterPro" id="IPR003599">
    <property type="entry name" value="Ig_sub"/>
</dbReference>
<accession>T1IUI6</accession>
<dbReference type="FunFam" id="2.60.40.10:FF:000032">
    <property type="entry name" value="palladin isoform X1"/>
    <property type="match status" value="1"/>
</dbReference>
<dbReference type="Proteomes" id="UP000014500">
    <property type="component" value="Unassembled WGS sequence"/>
</dbReference>
<keyword evidence="15" id="KW-1185">Reference proteome</keyword>
<organism evidence="14 15">
    <name type="scientific">Strigamia maritima</name>
    <name type="common">European centipede</name>
    <name type="synonym">Geophilus maritimus</name>
    <dbReference type="NCBI Taxonomy" id="126957"/>
    <lineage>
        <taxon>Eukaryota</taxon>
        <taxon>Metazoa</taxon>
        <taxon>Ecdysozoa</taxon>
        <taxon>Arthropoda</taxon>
        <taxon>Myriapoda</taxon>
        <taxon>Chilopoda</taxon>
        <taxon>Pleurostigmophora</taxon>
        <taxon>Geophilomorpha</taxon>
        <taxon>Linotaeniidae</taxon>
        <taxon>Strigamia</taxon>
    </lineage>
</organism>
<dbReference type="Pfam" id="PF25059">
    <property type="entry name" value="FN3_DSCAM-DSCAML_C"/>
    <property type="match status" value="1"/>
</dbReference>
<evidence type="ECO:0000256" key="7">
    <source>
        <dbReference type="ARBA" id="ARBA00023136"/>
    </source>
</evidence>
<dbReference type="InterPro" id="IPR007110">
    <property type="entry name" value="Ig-like_dom"/>
</dbReference>
<feature type="domain" description="Ig-like" evidence="12">
    <location>
        <begin position="147"/>
        <end position="213"/>
    </location>
</feature>
<dbReference type="FunFam" id="2.60.40.10:FF:000678">
    <property type="entry name" value="Down syndrome cell adhesion molecule-like protein Dscam2"/>
    <property type="match status" value="1"/>
</dbReference>
<dbReference type="Pfam" id="PF00041">
    <property type="entry name" value="fn3"/>
    <property type="match status" value="2"/>
</dbReference>
<keyword evidence="4" id="KW-0677">Repeat</keyword>
<evidence type="ECO:0000256" key="8">
    <source>
        <dbReference type="ARBA" id="ARBA00023157"/>
    </source>
</evidence>
<dbReference type="EMBL" id="AFFK01019498">
    <property type="status" value="NOT_ANNOTATED_CDS"/>
    <property type="molecule type" value="Genomic_DNA"/>
</dbReference>
<dbReference type="GO" id="GO:0016020">
    <property type="term" value="C:membrane"/>
    <property type="evidence" value="ECO:0007669"/>
    <property type="project" value="UniProtKB-SubCell"/>
</dbReference>
<dbReference type="InterPro" id="IPR036179">
    <property type="entry name" value="Ig-like_dom_sf"/>
</dbReference>
<dbReference type="eggNOG" id="KOG3510">
    <property type="taxonomic scope" value="Eukaryota"/>
</dbReference>
<dbReference type="CDD" id="cd00063">
    <property type="entry name" value="FN3"/>
    <property type="match status" value="3"/>
</dbReference>
<dbReference type="InterPro" id="IPR056754">
    <property type="entry name" value="DSCAM/DSCAML_C"/>
</dbReference>
<dbReference type="InterPro" id="IPR003961">
    <property type="entry name" value="FN3_dom"/>
</dbReference>
<dbReference type="InterPro" id="IPR036116">
    <property type="entry name" value="FN3_sf"/>
</dbReference>